<sequence>MEQCSAQRRRLQMMMKVLWSEQMIVNLLPHKLLAAGAGLLLGLAGNVAWAQSYVNATVDGQLAPGVYGRIQIGSGGPPPLIYAEPVIIQRPPVAVHRSPIYMYVPPGHAKNWAKHCGRYNACGQPVYFVKEPGSRPPKRGGHHAGPHGDDHRHGHRDDRHPRGNGRGHGGHKD</sequence>
<evidence type="ECO:0000313" key="3">
    <source>
        <dbReference type="Proteomes" id="UP000316993"/>
    </source>
</evidence>
<reference evidence="2 3" key="1">
    <citation type="submission" date="2019-06" db="EMBL/GenBank/DDBJ databases">
        <title>Genomic Encyclopedia of Archaeal and Bacterial Type Strains, Phase II (KMG-II): from individual species to whole genera.</title>
        <authorList>
            <person name="Goeker M."/>
        </authorList>
    </citation>
    <scope>NUCLEOTIDE SEQUENCE [LARGE SCALE GENOMIC DNA]</scope>
    <source>
        <strain evidence="2 3">DSM 7270</strain>
    </source>
</reference>
<feature type="compositionally biased region" description="Basic residues" evidence="1">
    <location>
        <begin position="136"/>
        <end position="145"/>
    </location>
</feature>
<feature type="compositionally biased region" description="Basic and acidic residues" evidence="1">
    <location>
        <begin position="146"/>
        <end position="161"/>
    </location>
</feature>
<dbReference type="EMBL" id="VFPV01000003">
    <property type="protein sequence ID" value="TQN01242.1"/>
    <property type="molecule type" value="Genomic_DNA"/>
</dbReference>
<proteinExistence type="predicted"/>
<evidence type="ECO:0000256" key="1">
    <source>
        <dbReference type="SAM" id="MobiDB-lite"/>
    </source>
</evidence>
<feature type="region of interest" description="Disordered" evidence="1">
    <location>
        <begin position="130"/>
        <end position="173"/>
    </location>
</feature>
<gene>
    <name evidence="2" type="ORF">BDD18_3194</name>
</gene>
<feature type="compositionally biased region" description="Basic residues" evidence="1">
    <location>
        <begin position="162"/>
        <end position="173"/>
    </location>
</feature>
<accession>A0A543L1P5</accession>
<protein>
    <submittedName>
        <fullName evidence="2">Uncharacterized protein</fullName>
    </submittedName>
</protein>
<dbReference type="Proteomes" id="UP000316993">
    <property type="component" value="Unassembled WGS sequence"/>
</dbReference>
<organism evidence="2 3">
    <name type="scientific">Acidovorax temperans</name>
    <dbReference type="NCBI Taxonomy" id="80878"/>
    <lineage>
        <taxon>Bacteria</taxon>
        <taxon>Pseudomonadati</taxon>
        <taxon>Pseudomonadota</taxon>
        <taxon>Betaproteobacteria</taxon>
        <taxon>Burkholderiales</taxon>
        <taxon>Comamonadaceae</taxon>
        <taxon>Acidovorax</taxon>
    </lineage>
</organism>
<comment type="caution">
    <text evidence="2">The sequence shown here is derived from an EMBL/GenBank/DDBJ whole genome shotgun (WGS) entry which is preliminary data.</text>
</comment>
<name>A0A543L1P5_9BURK</name>
<evidence type="ECO:0000313" key="2">
    <source>
        <dbReference type="EMBL" id="TQN01242.1"/>
    </source>
</evidence>
<dbReference type="AlphaFoldDB" id="A0A543L1P5"/>